<dbReference type="InterPro" id="IPR003615">
    <property type="entry name" value="HNH_nuc"/>
</dbReference>
<name>A0A3F3MP29_ACIBA</name>
<dbReference type="SMART" id="SM00507">
    <property type="entry name" value="HNHc"/>
    <property type="match status" value="1"/>
</dbReference>
<gene>
    <name evidence="1" type="ORF">DOL94_15305</name>
</gene>
<sequence>MPDFIPTAQEQLKFLKNIQLILQSGSFSSTYKFALLISLSRLAIEKGEDSGESLSLEYTDIAEKFIELYWKQAVPYTFNDEGQLILNQNNGRQAAIVNRIIQLRKNYSSLGLLRRDSLVWLKLVKDVARTVKDMPVRYLQNINGQNFEFLYQLDRCGKQLVLLPQVMFGLRQFSEIIEELCQKRWIDYIRKNSSNASILNQLPNLEQFMFEPSRNQLNAVANVLVDLQDCKCFYCNKPMRNGNYTVDHFIPWSMYPSDTGHNFVLADSSCNSKKSNLLASDEFLHKWQERNEEQNLIIVDRISVLGFLTDKERSHKVAEWAYAQGKENNYLMWMGENSK</sequence>
<keyword evidence="1" id="KW-0540">Nuclease</keyword>
<dbReference type="CDD" id="cd00085">
    <property type="entry name" value="HNHc"/>
    <property type="match status" value="1"/>
</dbReference>
<keyword evidence="1" id="KW-0255">Endonuclease</keyword>
<evidence type="ECO:0000313" key="2">
    <source>
        <dbReference type="Proteomes" id="UP000248662"/>
    </source>
</evidence>
<protein>
    <submittedName>
        <fullName evidence="1">HNH endonuclease</fullName>
    </submittedName>
</protein>
<accession>A0A3F3MP29</accession>
<dbReference type="GO" id="GO:0004519">
    <property type="term" value="F:endonuclease activity"/>
    <property type="evidence" value="ECO:0007669"/>
    <property type="project" value="UniProtKB-KW"/>
</dbReference>
<keyword evidence="1" id="KW-0378">Hydrolase</keyword>
<dbReference type="Pfam" id="PF13395">
    <property type="entry name" value="HNH_4"/>
    <property type="match status" value="1"/>
</dbReference>
<dbReference type="RefSeq" id="WP_111034562.1">
    <property type="nucleotide sequence ID" value="NZ_CP151079.1"/>
</dbReference>
<evidence type="ECO:0000313" key="1">
    <source>
        <dbReference type="EMBL" id="PZM13332.1"/>
    </source>
</evidence>
<comment type="caution">
    <text evidence="1">The sequence shown here is derived from an EMBL/GenBank/DDBJ whole genome shotgun (WGS) entry which is preliminary data.</text>
</comment>
<reference evidence="1 2" key="1">
    <citation type="submission" date="2018-06" db="EMBL/GenBank/DDBJ databases">
        <title>Carbapenemase-producing Acinetobacter spp. from environmental sources in an hospital from French Polynesia.</title>
        <authorList>
            <person name="Bonnin R.A."/>
            <person name="Levy M."/>
            <person name="Cuzon G."/>
            <person name="Dortet L."/>
            <person name="Naas T."/>
        </authorList>
    </citation>
    <scope>NUCLEOTIDE SEQUENCE [LARGE SCALE GENOMIC DNA]</scope>
    <source>
        <strain evidence="1 2">R10</strain>
    </source>
</reference>
<dbReference type="EMBL" id="QKWF01000182">
    <property type="protein sequence ID" value="PZM13332.1"/>
    <property type="molecule type" value="Genomic_DNA"/>
</dbReference>
<proteinExistence type="predicted"/>
<organism evidence="1 2">
    <name type="scientific">Acinetobacter baumannii</name>
    <dbReference type="NCBI Taxonomy" id="470"/>
    <lineage>
        <taxon>Bacteria</taxon>
        <taxon>Pseudomonadati</taxon>
        <taxon>Pseudomonadota</taxon>
        <taxon>Gammaproteobacteria</taxon>
        <taxon>Moraxellales</taxon>
        <taxon>Moraxellaceae</taxon>
        <taxon>Acinetobacter</taxon>
        <taxon>Acinetobacter calcoaceticus/baumannii complex</taxon>
    </lineage>
</organism>
<dbReference type="Proteomes" id="UP000248662">
    <property type="component" value="Unassembled WGS sequence"/>
</dbReference>
<dbReference type="Gene3D" id="1.10.30.50">
    <property type="match status" value="1"/>
</dbReference>
<dbReference type="AlphaFoldDB" id="A0A3F3MP29"/>